<feature type="signal peptide" evidence="1">
    <location>
        <begin position="1"/>
        <end position="24"/>
    </location>
</feature>
<keyword evidence="1" id="KW-0732">Signal</keyword>
<sequence length="533" mass="60079">MRVGGASVKSTLLVWLSVVSVTEGFVVVRPDSSCTYNSGSLSLRRQCSKTRRCLDVPTRRSNNNGVCLFASDGDKQSQSSLLLEEKEEEVTEEVFGTKFFGGSAQKEELFDAKEEEKAGSSIMTGSTTFDRFQDTAAFPDVEGRILAQKWQTAINHAIYQDGTTTEQQASQTIYNNNNRLEWQSCFSTTSTNNPLLELASSTEFYSCFDLAILSAQTLPSTNNNDSEDMKQMKVQWEITLVFPNVWEPRVLLSGFSTITVDVSSYTILKQTDVLNNDRNDVVTEISSQYIPRFWDLYHVGMTPNAELLPKFDNKSKPLLSSYQLFDLPSRWAWKPTILDASDGGRDYRLAEGIPNHAFLTAIRTNGRKKQRYIPTSPVQVNINRKKNNDSSSYNEIEWTIYLPPQFLSTRSETGLPIVDQDAITEEVEEADVDDEEVSSIYSWEPPRLVATLPFGGSPQDLGVTNLRQQLYEKVVVKDGYKPKLDENGRPIFFFWQNDCKACFTSNGGLGMAVYDWRPNFAKSNEVGLELELL</sequence>
<evidence type="ECO:0000256" key="1">
    <source>
        <dbReference type="SAM" id="SignalP"/>
    </source>
</evidence>
<evidence type="ECO:0000313" key="2">
    <source>
        <dbReference type="EMBL" id="CAD9690541.1"/>
    </source>
</evidence>
<protein>
    <submittedName>
        <fullName evidence="2">Uncharacterized protein</fullName>
    </submittedName>
</protein>
<organism evidence="2">
    <name type="scientific">Eucampia antarctica</name>
    <dbReference type="NCBI Taxonomy" id="49252"/>
    <lineage>
        <taxon>Eukaryota</taxon>
        <taxon>Sar</taxon>
        <taxon>Stramenopiles</taxon>
        <taxon>Ochrophyta</taxon>
        <taxon>Bacillariophyta</taxon>
        <taxon>Mediophyceae</taxon>
        <taxon>Biddulphiophycidae</taxon>
        <taxon>Hemiaulales</taxon>
        <taxon>Hemiaulaceae</taxon>
        <taxon>Eucampia</taxon>
    </lineage>
</organism>
<dbReference type="AlphaFoldDB" id="A0A7S2S5Z0"/>
<reference evidence="2" key="1">
    <citation type="submission" date="2021-01" db="EMBL/GenBank/DDBJ databases">
        <authorList>
            <person name="Corre E."/>
            <person name="Pelletier E."/>
            <person name="Niang G."/>
            <person name="Scheremetjew M."/>
            <person name="Finn R."/>
            <person name="Kale V."/>
            <person name="Holt S."/>
            <person name="Cochrane G."/>
            <person name="Meng A."/>
            <person name="Brown T."/>
            <person name="Cohen L."/>
        </authorList>
    </citation>
    <scope>NUCLEOTIDE SEQUENCE</scope>
    <source>
        <strain evidence="2">CCMP1452</strain>
    </source>
</reference>
<feature type="chain" id="PRO_5030504222" evidence="1">
    <location>
        <begin position="25"/>
        <end position="533"/>
    </location>
</feature>
<name>A0A7S2S5Z0_9STRA</name>
<proteinExistence type="predicted"/>
<dbReference type="EMBL" id="HBHI01024059">
    <property type="protein sequence ID" value="CAD9690541.1"/>
    <property type="molecule type" value="Transcribed_RNA"/>
</dbReference>
<gene>
    <name evidence="2" type="ORF">EANT1437_LOCUS12344</name>
</gene>
<accession>A0A7S2S5Z0</accession>